<dbReference type="PRINTS" id="PR01777">
    <property type="entry name" value="INTERFERONGR"/>
</dbReference>
<reference evidence="6" key="1">
    <citation type="submission" date="2025-08" db="UniProtKB">
        <authorList>
            <consortium name="Ensembl"/>
        </authorList>
    </citation>
    <scope>IDENTIFICATION</scope>
</reference>
<organism evidence="6 7">
    <name type="scientific">Apteryx owenii</name>
    <name type="common">Little spotted kiwi</name>
    <dbReference type="NCBI Taxonomy" id="8824"/>
    <lineage>
        <taxon>Eukaryota</taxon>
        <taxon>Metazoa</taxon>
        <taxon>Chordata</taxon>
        <taxon>Craniata</taxon>
        <taxon>Vertebrata</taxon>
        <taxon>Euteleostomi</taxon>
        <taxon>Archelosauria</taxon>
        <taxon>Archosauria</taxon>
        <taxon>Dinosauria</taxon>
        <taxon>Saurischia</taxon>
        <taxon>Theropoda</taxon>
        <taxon>Coelurosauria</taxon>
        <taxon>Aves</taxon>
        <taxon>Palaeognathae</taxon>
        <taxon>Apterygiformes</taxon>
        <taxon>Apterygidae</taxon>
        <taxon>Apteryx</taxon>
    </lineage>
</organism>
<sequence>MSGFLSGRQRGAREGKRVQTFPYATWLLPLRGRPSSIFQKHTYSEQDNLQPDTEIFLNLRVSELAEICEKTCVQYGIVDKVPLPTQIVITSENFKTVLHWHYPHVFETPHFVVEIKPYNLGFYKTISTCVNISAHTCDVSGEIQDLFSSHWLRVKAVVESEQSEYVETSEFILQKHGKIGPPNLRLSRHSDKIIVDIYHPPFPSVELYPWIGGIYSELTYSVTFGDSKNQNKDEFLADDCNMHKCSLNIPVPSEGSIYCVSAKGSLYNDLMFGAQSEESCIPVPLEQTLSTQNIIIVVGVILGFGLVLTICCGCKKLRKKNIKLPKSLVSVIRNLNTDNFLEPKLETKYNSVISLMPDEPALPANDEVNPLKVEQKEGGVNPENSSEGASSILLPEVPSNTGEASVQESTEEVSSDVEQNHKVKESYFISDNNQTEICSNSSDPEVSTTEVQQTVNPSSCLKFSGYDKPHVPLDMLIDVGEEQPVIAYRPTD</sequence>
<dbReference type="PANTHER" id="PTHR20859">
    <property type="entry name" value="INTERFERON/INTERLEUKIN RECEPTOR"/>
    <property type="match status" value="1"/>
</dbReference>
<keyword evidence="3" id="KW-0812">Transmembrane</keyword>
<dbReference type="AlphaFoldDB" id="A0A8B9SBE8"/>
<feature type="domain" description="Interferon gamma receptor D2" evidence="5">
    <location>
        <begin position="184"/>
        <end position="282"/>
    </location>
</feature>
<dbReference type="Gene3D" id="2.60.40.10">
    <property type="entry name" value="Immunoglobulins"/>
    <property type="match status" value="2"/>
</dbReference>
<dbReference type="GO" id="GO:0005886">
    <property type="term" value="C:plasma membrane"/>
    <property type="evidence" value="ECO:0007669"/>
    <property type="project" value="TreeGrafter"/>
</dbReference>
<feature type="domain" description="Fibronectin type-III" evidence="4">
    <location>
        <begin position="79"/>
        <end position="164"/>
    </location>
</feature>
<reference evidence="6" key="2">
    <citation type="submission" date="2025-09" db="UniProtKB">
        <authorList>
            <consortium name="Ensembl"/>
        </authorList>
    </citation>
    <scope>IDENTIFICATION</scope>
</reference>
<dbReference type="InterPro" id="IPR008355">
    <property type="entry name" value="Interferon_gamma_rcpt_asu"/>
</dbReference>
<dbReference type="PANTHER" id="PTHR20859:SF5">
    <property type="entry name" value="INTERFERON GAMMA RECEPTOR 1"/>
    <property type="match status" value="1"/>
</dbReference>
<dbReference type="InterPro" id="IPR036116">
    <property type="entry name" value="FN3_sf"/>
</dbReference>
<feature type="compositionally biased region" description="Polar residues" evidence="2">
    <location>
        <begin position="398"/>
        <end position="408"/>
    </location>
</feature>
<accession>A0A8B9SBE8</accession>
<dbReference type="InterPro" id="IPR003961">
    <property type="entry name" value="FN3_dom"/>
</dbReference>
<keyword evidence="7" id="KW-1185">Reference proteome</keyword>
<evidence type="ECO:0000256" key="2">
    <source>
        <dbReference type="SAM" id="MobiDB-lite"/>
    </source>
</evidence>
<dbReference type="InterPro" id="IPR013783">
    <property type="entry name" value="Ig-like_fold"/>
</dbReference>
<keyword evidence="3" id="KW-1133">Transmembrane helix</keyword>
<dbReference type="Proteomes" id="UP000694424">
    <property type="component" value="Unplaced"/>
</dbReference>
<keyword evidence="3" id="KW-0472">Membrane</keyword>
<protein>
    <submittedName>
        <fullName evidence="6">Interferon gamma receptor 1</fullName>
    </submittedName>
</protein>
<dbReference type="GO" id="GO:0004896">
    <property type="term" value="F:cytokine receptor activity"/>
    <property type="evidence" value="ECO:0007669"/>
    <property type="project" value="InterPro"/>
</dbReference>
<evidence type="ECO:0000256" key="1">
    <source>
        <dbReference type="ARBA" id="ARBA00005399"/>
    </source>
</evidence>
<feature type="transmembrane region" description="Helical" evidence="3">
    <location>
        <begin position="294"/>
        <end position="314"/>
    </location>
</feature>
<dbReference type="InterPro" id="IPR021126">
    <property type="entry name" value="IFN_gamma_rc_D2_pox/mammal"/>
</dbReference>
<name>A0A8B9SBE8_APTOW</name>
<proteinExistence type="inferred from homology"/>
<evidence type="ECO:0000313" key="6">
    <source>
        <dbReference type="Ensembl" id="ENSAOWP00000018628.1"/>
    </source>
</evidence>
<dbReference type="Pfam" id="PF07140">
    <property type="entry name" value="IFNGR1_D2"/>
    <property type="match status" value="1"/>
</dbReference>
<evidence type="ECO:0000259" key="5">
    <source>
        <dbReference type="Pfam" id="PF07140"/>
    </source>
</evidence>
<comment type="similarity">
    <text evidence="1">Belongs to the type II cytokine receptor family.</text>
</comment>
<feature type="region of interest" description="Disordered" evidence="2">
    <location>
        <begin position="376"/>
        <end position="418"/>
    </location>
</feature>
<dbReference type="GO" id="GO:0019955">
    <property type="term" value="F:cytokine binding"/>
    <property type="evidence" value="ECO:0007669"/>
    <property type="project" value="InterPro"/>
</dbReference>
<dbReference type="SUPFAM" id="SSF49265">
    <property type="entry name" value="Fibronectin type III"/>
    <property type="match status" value="2"/>
</dbReference>
<evidence type="ECO:0000256" key="3">
    <source>
        <dbReference type="SAM" id="Phobius"/>
    </source>
</evidence>
<evidence type="ECO:0000259" key="4">
    <source>
        <dbReference type="Pfam" id="PF01108"/>
    </source>
</evidence>
<evidence type="ECO:0000313" key="7">
    <source>
        <dbReference type="Proteomes" id="UP000694424"/>
    </source>
</evidence>
<dbReference type="InterPro" id="IPR050650">
    <property type="entry name" value="Type-II_Cytokine-TF_Rcpt"/>
</dbReference>
<dbReference type="GO" id="GO:0060333">
    <property type="term" value="P:type II interferon-mediated signaling pathway"/>
    <property type="evidence" value="ECO:0007669"/>
    <property type="project" value="InterPro"/>
</dbReference>
<dbReference type="Pfam" id="PF01108">
    <property type="entry name" value="Tissue_fac"/>
    <property type="match status" value="1"/>
</dbReference>
<dbReference type="Ensembl" id="ENSAOWT00000021119.1">
    <property type="protein sequence ID" value="ENSAOWP00000018628.1"/>
    <property type="gene ID" value="ENSAOWG00000012685.1"/>
</dbReference>